<reference evidence="1 2" key="1">
    <citation type="submission" date="2023-07" db="EMBL/GenBank/DDBJ databases">
        <title>Sorghum-associated microbial communities from plants grown in Nebraska, USA.</title>
        <authorList>
            <person name="Schachtman D."/>
        </authorList>
    </citation>
    <scope>NUCLEOTIDE SEQUENCE [LARGE SCALE GENOMIC DNA]</scope>
    <source>
        <strain evidence="1 2">4129</strain>
    </source>
</reference>
<protein>
    <submittedName>
        <fullName evidence="1">Uncharacterized protein</fullName>
    </submittedName>
</protein>
<dbReference type="Proteomes" id="UP001269081">
    <property type="component" value="Unassembled WGS sequence"/>
</dbReference>
<organism evidence="1 2">
    <name type="scientific">Flavobacterium piscis</name>
    <dbReference type="NCBI Taxonomy" id="1114874"/>
    <lineage>
        <taxon>Bacteria</taxon>
        <taxon>Pseudomonadati</taxon>
        <taxon>Bacteroidota</taxon>
        <taxon>Flavobacteriia</taxon>
        <taxon>Flavobacteriales</taxon>
        <taxon>Flavobacteriaceae</taxon>
        <taxon>Flavobacterium</taxon>
    </lineage>
</organism>
<evidence type="ECO:0000313" key="1">
    <source>
        <dbReference type="EMBL" id="MDR7211583.1"/>
    </source>
</evidence>
<keyword evidence="2" id="KW-1185">Reference proteome</keyword>
<accession>A0ABU1YBG5</accession>
<dbReference type="EMBL" id="JAVDWQ010000013">
    <property type="protein sequence ID" value="MDR7211583.1"/>
    <property type="molecule type" value="Genomic_DNA"/>
</dbReference>
<name>A0ABU1YBG5_9FLAO</name>
<proteinExistence type="predicted"/>
<comment type="caution">
    <text evidence="1">The sequence shown here is derived from an EMBL/GenBank/DDBJ whole genome shotgun (WGS) entry which is preliminary data.</text>
</comment>
<gene>
    <name evidence="1" type="ORF">J2W48_003538</name>
</gene>
<evidence type="ECO:0000313" key="2">
    <source>
        <dbReference type="Proteomes" id="UP001269081"/>
    </source>
</evidence>
<sequence>MCMLLKYKFKISILAIDFAIITSLFNLKSANQQKYKTSLI</sequence>